<name>A0A0K2SYM6_LEPSM</name>
<proteinExistence type="predicted"/>
<keyword evidence="1" id="KW-0812">Transmembrane</keyword>
<gene>
    <name evidence="2" type="primary">Dere\GG20036</name>
</gene>
<accession>A0A0K2SYM6</accession>
<reference evidence="2" key="1">
    <citation type="submission" date="2014-05" db="EMBL/GenBank/DDBJ databases">
        <authorList>
            <person name="Chronopoulou M."/>
        </authorList>
    </citation>
    <scope>NUCLEOTIDE SEQUENCE</scope>
    <source>
        <tissue evidence="2">Whole organism</tissue>
    </source>
</reference>
<protein>
    <submittedName>
        <fullName evidence="2">Uncharacterized protein</fullName>
    </submittedName>
</protein>
<keyword evidence="1" id="KW-0472">Membrane</keyword>
<dbReference type="AlphaFoldDB" id="A0A0K2SYM6"/>
<feature type="transmembrane region" description="Helical" evidence="1">
    <location>
        <begin position="30"/>
        <end position="49"/>
    </location>
</feature>
<dbReference type="EMBL" id="HACA01001121">
    <property type="protein sequence ID" value="CDW18482.1"/>
    <property type="molecule type" value="Transcribed_RNA"/>
</dbReference>
<organism evidence="2">
    <name type="scientific">Lepeophtheirus salmonis</name>
    <name type="common">Salmon louse</name>
    <name type="synonym">Caligus salmonis</name>
    <dbReference type="NCBI Taxonomy" id="72036"/>
    <lineage>
        <taxon>Eukaryota</taxon>
        <taxon>Metazoa</taxon>
        <taxon>Ecdysozoa</taxon>
        <taxon>Arthropoda</taxon>
        <taxon>Crustacea</taxon>
        <taxon>Multicrustacea</taxon>
        <taxon>Hexanauplia</taxon>
        <taxon>Copepoda</taxon>
        <taxon>Siphonostomatoida</taxon>
        <taxon>Caligidae</taxon>
        <taxon>Lepeophtheirus</taxon>
    </lineage>
</organism>
<evidence type="ECO:0000313" key="2">
    <source>
        <dbReference type="EMBL" id="CDW18482.1"/>
    </source>
</evidence>
<evidence type="ECO:0000256" key="1">
    <source>
        <dbReference type="SAM" id="Phobius"/>
    </source>
</evidence>
<keyword evidence="1" id="KW-1133">Transmembrane helix</keyword>
<sequence>MTRPLPYPYTFGAQVMQFPFKWMWKNNIPLRLYVIGAIPTFVLFNYITYKHPLRNAPKKPDAH</sequence>